<dbReference type="OrthoDB" id="5523653at2"/>
<accession>A0A845ASU1</accession>
<sequence length="297" mass="33930">MLALALAACAPAQTAALEQGRFVEWERIVPEGLPDQRVTIWLPEGYDTSERRYRVLYMHDGHNLFDLENSNFQKIWEADTAMLKLVRDEVIEPHIIVGIWAPGEDRYRQYLPQFVEEQARGDLAASMRENTMGRPVVSARYLEWIADELKPRIDTEYRTRSGAQDTAIMGSSMGGIMSCYAIAARPDVFGKAGCVSSHWPIALPAEAEREQATRIWTNWFAENLGEPKGRRIWMDHGTATLDAYYPPYQAAVDEAFEQAGWIRGQDFESRSYEGAEHDENAWADRLPEILTWLLSER</sequence>
<reference evidence="1 2" key="1">
    <citation type="submission" date="2019-12" db="EMBL/GenBank/DDBJ databases">
        <title>Genomic-based taxomic classification of the family Erythrobacteraceae.</title>
        <authorList>
            <person name="Xu L."/>
        </authorList>
    </citation>
    <scope>NUCLEOTIDE SEQUENCE [LARGE SCALE GENOMIC DNA]</scope>
    <source>
        <strain evidence="1 2">JCM 16677</strain>
    </source>
</reference>
<keyword evidence="2" id="KW-1185">Reference proteome</keyword>
<dbReference type="Proteomes" id="UP000446786">
    <property type="component" value="Unassembled WGS sequence"/>
</dbReference>
<evidence type="ECO:0000313" key="1">
    <source>
        <dbReference type="EMBL" id="MXP31911.1"/>
    </source>
</evidence>
<proteinExistence type="predicted"/>
<dbReference type="PANTHER" id="PTHR48098">
    <property type="entry name" value="ENTEROCHELIN ESTERASE-RELATED"/>
    <property type="match status" value="1"/>
</dbReference>
<organism evidence="1 2">
    <name type="scientific">Parerythrobacter jejuensis</name>
    <dbReference type="NCBI Taxonomy" id="795812"/>
    <lineage>
        <taxon>Bacteria</taxon>
        <taxon>Pseudomonadati</taxon>
        <taxon>Pseudomonadota</taxon>
        <taxon>Alphaproteobacteria</taxon>
        <taxon>Sphingomonadales</taxon>
        <taxon>Erythrobacteraceae</taxon>
        <taxon>Parerythrobacter</taxon>
    </lineage>
</organism>
<name>A0A845ASU1_9SPHN</name>
<evidence type="ECO:0008006" key="3">
    <source>
        <dbReference type="Google" id="ProtNLM"/>
    </source>
</evidence>
<dbReference type="Gene3D" id="3.40.50.1820">
    <property type="entry name" value="alpha/beta hydrolase"/>
    <property type="match status" value="1"/>
</dbReference>
<dbReference type="Pfam" id="PF00756">
    <property type="entry name" value="Esterase"/>
    <property type="match status" value="1"/>
</dbReference>
<dbReference type="PANTHER" id="PTHR48098:SF6">
    <property type="entry name" value="FERRI-BACILLIBACTIN ESTERASE BESA"/>
    <property type="match status" value="1"/>
</dbReference>
<dbReference type="InterPro" id="IPR029058">
    <property type="entry name" value="AB_hydrolase_fold"/>
</dbReference>
<dbReference type="AlphaFoldDB" id="A0A845ASU1"/>
<dbReference type="EMBL" id="WTYE01000001">
    <property type="protein sequence ID" value="MXP31911.1"/>
    <property type="molecule type" value="Genomic_DNA"/>
</dbReference>
<dbReference type="SUPFAM" id="SSF53474">
    <property type="entry name" value="alpha/beta-Hydrolases"/>
    <property type="match status" value="1"/>
</dbReference>
<gene>
    <name evidence="1" type="ORF">GRI94_08755</name>
</gene>
<comment type="caution">
    <text evidence="1">The sequence shown here is derived from an EMBL/GenBank/DDBJ whole genome shotgun (WGS) entry which is preliminary data.</text>
</comment>
<dbReference type="InterPro" id="IPR050583">
    <property type="entry name" value="Mycobacterial_A85_antigen"/>
</dbReference>
<protein>
    <recommendedName>
        <fullName evidence="3">Esterase</fullName>
    </recommendedName>
</protein>
<dbReference type="InterPro" id="IPR000801">
    <property type="entry name" value="Esterase-like"/>
</dbReference>
<evidence type="ECO:0000313" key="2">
    <source>
        <dbReference type="Proteomes" id="UP000446786"/>
    </source>
</evidence>